<keyword evidence="1" id="KW-0732">Signal</keyword>
<protein>
    <recommendedName>
        <fullName evidence="4">WSC domain-containing protein</fullName>
    </recommendedName>
</protein>
<name>A0A1E3HWB0_9TREE</name>
<evidence type="ECO:0008006" key="4">
    <source>
        <dbReference type="Google" id="ProtNLM"/>
    </source>
</evidence>
<dbReference type="OrthoDB" id="2572638at2759"/>
<sequence>MLSRATLIFPILLFLGLGRRVLANYESEECLSGCSDWSVALGYCRGQYGNFSQQMNLTYMNDFVGCLCVGDNADGGFGNDTMTQSAGICQSCATTPKLIATNLEDFLELCVVQSQNGTASEAINFRPQGYETSEDTSNSAVEGGECVRAGVSMKTLGLAAGLSVMVLGGLAV</sequence>
<dbReference type="GeneID" id="30154091"/>
<feature type="signal peptide" evidence="1">
    <location>
        <begin position="1"/>
        <end position="23"/>
    </location>
</feature>
<dbReference type="AlphaFoldDB" id="A0A1E3HWB0"/>
<reference evidence="2 3" key="1">
    <citation type="submission" date="2016-06" db="EMBL/GenBank/DDBJ databases">
        <title>Evolution of pathogenesis and genome organization in the Tremellales.</title>
        <authorList>
            <person name="Cuomo C."/>
            <person name="Litvintseva A."/>
            <person name="Heitman J."/>
            <person name="Chen Y."/>
            <person name="Sun S."/>
            <person name="Springer D."/>
            <person name="Dromer F."/>
            <person name="Young S."/>
            <person name="Zeng Q."/>
            <person name="Chapman S."/>
            <person name="Gujja S."/>
            <person name="Saif S."/>
            <person name="Birren B."/>
        </authorList>
    </citation>
    <scope>NUCLEOTIDE SEQUENCE [LARGE SCALE GENOMIC DNA]</scope>
    <source>
        <strain evidence="2 3">CBS 6039</strain>
    </source>
</reference>
<evidence type="ECO:0000313" key="2">
    <source>
        <dbReference type="EMBL" id="ODN80590.1"/>
    </source>
</evidence>
<dbReference type="RefSeq" id="XP_018995156.1">
    <property type="nucleotide sequence ID" value="XM_019136487.1"/>
</dbReference>
<keyword evidence="3" id="KW-1185">Reference proteome</keyword>
<feature type="chain" id="PRO_5009129438" description="WSC domain-containing protein" evidence="1">
    <location>
        <begin position="24"/>
        <end position="172"/>
    </location>
</feature>
<dbReference type="EMBL" id="AWGJ01000004">
    <property type="protein sequence ID" value="ODN80590.1"/>
    <property type="molecule type" value="Genomic_DNA"/>
</dbReference>
<proteinExistence type="predicted"/>
<accession>A0A1E3HWB0</accession>
<dbReference type="Proteomes" id="UP000094065">
    <property type="component" value="Unassembled WGS sequence"/>
</dbReference>
<evidence type="ECO:0000256" key="1">
    <source>
        <dbReference type="SAM" id="SignalP"/>
    </source>
</evidence>
<gene>
    <name evidence="2" type="ORF">L202_02782</name>
</gene>
<comment type="caution">
    <text evidence="2">The sequence shown here is derived from an EMBL/GenBank/DDBJ whole genome shotgun (WGS) entry which is preliminary data.</text>
</comment>
<organism evidence="2 3">
    <name type="scientific">Cryptococcus amylolentus CBS 6039</name>
    <dbReference type="NCBI Taxonomy" id="1295533"/>
    <lineage>
        <taxon>Eukaryota</taxon>
        <taxon>Fungi</taxon>
        <taxon>Dikarya</taxon>
        <taxon>Basidiomycota</taxon>
        <taxon>Agaricomycotina</taxon>
        <taxon>Tremellomycetes</taxon>
        <taxon>Tremellales</taxon>
        <taxon>Cryptococcaceae</taxon>
        <taxon>Cryptococcus</taxon>
    </lineage>
</organism>
<evidence type="ECO:0000313" key="3">
    <source>
        <dbReference type="Proteomes" id="UP000094065"/>
    </source>
</evidence>